<feature type="domain" description="Response regulatory" evidence="3">
    <location>
        <begin position="3"/>
        <end position="117"/>
    </location>
</feature>
<dbReference type="Proteomes" id="UP000318733">
    <property type="component" value="Unassembled WGS sequence"/>
</dbReference>
<dbReference type="EMBL" id="VLPK01000008">
    <property type="protein sequence ID" value="TSJ35984.1"/>
    <property type="molecule type" value="Genomic_DNA"/>
</dbReference>
<dbReference type="PANTHER" id="PTHR44591:SF3">
    <property type="entry name" value="RESPONSE REGULATORY DOMAIN-CONTAINING PROTEIN"/>
    <property type="match status" value="1"/>
</dbReference>
<keyword evidence="1 2" id="KW-0597">Phosphoprotein</keyword>
<dbReference type="SUPFAM" id="SSF52172">
    <property type="entry name" value="CheY-like"/>
    <property type="match status" value="1"/>
</dbReference>
<name>A0A556M7W8_9SPHI</name>
<protein>
    <submittedName>
        <fullName evidence="4">Response regulator</fullName>
    </submittedName>
</protein>
<dbReference type="GO" id="GO:0000160">
    <property type="term" value="P:phosphorelay signal transduction system"/>
    <property type="evidence" value="ECO:0007669"/>
    <property type="project" value="InterPro"/>
</dbReference>
<accession>A0A556M7W8</accession>
<proteinExistence type="predicted"/>
<dbReference type="InterPro" id="IPR011006">
    <property type="entry name" value="CheY-like_superfamily"/>
</dbReference>
<dbReference type="AlphaFoldDB" id="A0A556M7W8"/>
<dbReference type="InterPro" id="IPR001789">
    <property type="entry name" value="Sig_transdc_resp-reg_receiver"/>
</dbReference>
<evidence type="ECO:0000313" key="4">
    <source>
        <dbReference type="EMBL" id="TSJ35984.1"/>
    </source>
</evidence>
<dbReference type="OrthoDB" id="9789181at2"/>
<dbReference type="Gene3D" id="3.40.50.2300">
    <property type="match status" value="1"/>
</dbReference>
<organism evidence="4 5">
    <name type="scientific">Mucilaginibacter corticis</name>
    <dbReference type="NCBI Taxonomy" id="2597670"/>
    <lineage>
        <taxon>Bacteria</taxon>
        <taxon>Pseudomonadati</taxon>
        <taxon>Bacteroidota</taxon>
        <taxon>Sphingobacteriia</taxon>
        <taxon>Sphingobacteriales</taxon>
        <taxon>Sphingobacteriaceae</taxon>
        <taxon>Mucilaginibacter</taxon>
    </lineage>
</organism>
<dbReference type="SMART" id="SM00448">
    <property type="entry name" value="REC"/>
    <property type="match status" value="1"/>
</dbReference>
<dbReference type="PANTHER" id="PTHR44591">
    <property type="entry name" value="STRESS RESPONSE REGULATOR PROTEIN 1"/>
    <property type="match status" value="1"/>
</dbReference>
<dbReference type="Pfam" id="PF00072">
    <property type="entry name" value="Response_reg"/>
    <property type="match status" value="1"/>
</dbReference>
<gene>
    <name evidence="4" type="ORF">FO440_23430</name>
</gene>
<dbReference type="PROSITE" id="PS50110">
    <property type="entry name" value="RESPONSE_REGULATORY"/>
    <property type="match status" value="1"/>
</dbReference>
<evidence type="ECO:0000259" key="3">
    <source>
        <dbReference type="PROSITE" id="PS50110"/>
    </source>
</evidence>
<feature type="modified residue" description="4-aspartylphosphate" evidence="2">
    <location>
        <position position="52"/>
    </location>
</feature>
<dbReference type="InterPro" id="IPR050595">
    <property type="entry name" value="Bact_response_regulator"/>
</dbReference>
<evidence type="ECO:0000256" key="2">
    <source>
        <dbReference type="PROSITE-ProRule" id="PRU00169"/>
    </source>
</evidence>
<reference evidence="4 5" key="1">
    <citation type="submission" date="2019-07" db="EMBL/GenBank/DDBJ databases">
        <authorList>
            <person name="Huq M.A."/>
        </authorList>
    </citation>
    <scope>NUCLEOTIDE SEQUENCE [LARGE SCALE GENOMIC DNA]</scope>
    <source>
        <strain evidence="4 5">MAH-19</strain>
    </source>
</reference>
<keyword evidence="5" id="KW-1185">Reference proteome</keyword>
<evidence type="ECO:0000313" key="5">
    <source>
        <dbReference type="Proteomes" id="UP000318733"/>
    </source>
</evidence>
<comment type="caution">
    <text evidence="4">The sequence shown here is derived from an EMBL/GenBank/DDBJ whole genome shotgun (WGS) entry which is preliminary data.</text>
</comment>
<evidence type="ECO:0000256" key="1">
    <source>
        <dbReference type="ARBA" id="ARBA00022553"/>
    </source>
</evidence>
<sequence length="121" mass="13604">MKKIMIFDDDEDILSICTYILEGEGWQVQSNLDCVDLVSKISLFKPDVIIMDNWIPDEGGVVATREIKSVDALKRIPVIYFSANSDIETLARQAGADLVFPKPFDLDALKEIVRKAQAMKL</sequence>